<keyword evidence="7" id="KW-0460">Magnesium</keyword>
<evidence type="ECO:0000313" key="14">
    <source>
        <dbReference type="EMBL" id="KAL3801382.1"/>
    </source>
</evidence>
<gene>
    <name evidence="14" type="ORF">HJC23_006992</name>
</gene>
<dbReference type="Gene3D" id="3.60.40.10">
    <property type="entry name" value="PPM-type phosphatase domain"/>
    <property type="match status" value="1"/>
</dbReference>
<dbReference type="PANTHER" id="PTHR13832:SF803">
    <property type="entry name" value="PROTEIN PHOSPHATASE 1G"/>
    <property type="match status" value="1"/>
</dbReference>
<reference evidence="14 15" key="1">
    <citation type="journal article" date="2020" name="G3 (Bethesda)">
        <title>Improved Reference Genome for Cyclotella cryptica CCMP332, a Model for Cell Wall Morphogenesis, Salinity Adaptation, and Lipid Production in Diatoms (Bacillariophyta).</title>
        <authorList>
            <person name="Roberts W.R."/>
            <person name="Downey K.M."/>
            <person name="Ruck E.C."/>
            <person name="Traller J.C."/>
            <person name="Alverson A.J."/>
        </authorList>
    </citation>
    <scope>NUCLEOTIDE SEQUENCE [LARGE SCALE GENOMIC DNA]</scope>
    <source>
        <strain evidence="14 15">CCMP332</strain>
    </source>
</reference>
<keyword evidence="9" id="KW-0464">Manganese</keyword>
<dbReference type="InterPro" id="IPR036457">
    <property type="entry name" value="PPM-type-like_dom_sf"/>
</dbReference>
<evidence type="ECO:0000256" key="4">
    <source>
        <dbReference type="ARBA" id="ARBA00013081"/>
    </source>
</evidence>
<dbReference type="PROSITE" id="PS01032">
    <property type="entry name" value="PPM_1"/>
    <property type="match status" value="1"/>
</dbReference>
<dbReference type="Pfam" id="PF00481">
    <property type="entry name" value="PP2C"/>
    <property type="match status" value="2"/>
</dbReference>
<evidence type="ECO:0000256" key="12">
    <source>
        <dbReference type="RuleBase" id="RU003465"/>
    </source>
</evidence>
<dbReference type="InterPro" id="IPR000222">
    <property type="entry name" value="PP2C_BS"/>
</dbReference>
<name>A0ABD3QMN7_9STRA</name>
<feature type="domain" description="PPM-type phosphatase" evidence="13">
    <location>
        <begin position="30"/>
        <end position="379"/>
    </location>
</feature>
<dbReference type="PROSITE" id="PS51746">
    <property type="entry name" value="PPM_2"/>
    <property type="match status" value="1"/>
</dbReference>
<dbReference type="SUPFAM" id="SSF81606">
    <property type="entry name" value="PP2C-like"/>
    <property type="match status" value="1"/>
</dbReference>
<proteinExistence type="inferred from homology"/>
<comment type="catalytic activity">
    <reaction evidence="11">
        <text>O-phospho-L-threonyl-[protein] + H2O = L-threonyl-[protein] + phosphate</text>
        <dbReference type="Rhea" id="RHEA:47004"/>
        <dbReference type="Rhea" id="RHEA-COMP:11060"/>
        <dbReference type="Rhea" id="RHEA-COMP:11605"/>
        <dbReference type="ChEBI" id="CHEBI:15377"/>
        <dbReference type="ChEBI" id="CHEBI:30013"/>
        <dbReference type="ChEBI" id="CHEBI:43474"/>
        <dbReference type="ChEBI" id="CHEBI:61977"/>
        <dbReference type="EC" id="3.1.3.16"/>
    </reaction>
</comment>
<dbReference type="EC" id="3.1.3.16" evidence="4"/>
<dbReference type="InterPro" id="IPR015655">
    <property type="entry name" value="PP2C"/>
</dbReference>
<protein>
    <recommendedName>
        <fullName evidence="4">protein-serine/threonine phosphatase</fullName>
        <ecNumber evidence="4">3.1.3.16</ecNumber>
    </recommendedName>
</protein>
<comment type="similarity">
    <text evidence="3 12">Belongs to the PP2C family.</text>
</comment>
<evidence type="ECO:0000259" key="13">
    <source>
        <dbReference type="PROSITE" id="PS51746"/>
    </source>
</evidence>
<comment type="catalytic activity">
    <reaction evidence="10">
        <text>O-phospho-L-seryl-[protein] + H2O = L-seryl-[protein] + phosphate</text>
        <dbReference type="Rhea" id="RHEA:20629"/>
        <dbReference type="Rhea" id="RHEA-COMP:9863"/>
        <dbReference type="Rhea" id="RHEA-COMP:11604"/>
        <dbReference type="ChEBI" id="CHEBI:15377"/>
        <dbReference type="ChEBI" id="CHEBI:29999"/>
        <dbReference type="ChEBI" id="CHEBI:43474"/>
        <dbReference type="ChEBI" id="CHEBI:83421"/>
        <dbReference type="EC" id="3.1.3.16"/>
    </reaction>
</comment>
<dbReference type="GO" id="GO:0016020">
    <property type="term" value="C:membrane"/>
    <property type="evidence" value="ECO:0007669"/>
    <property type="project" value="UniProtKB-SubCell"/>
</dbReference>
<dbReference type="CDD" id="cd00143">
    <property type="entry name" value="PP2Cc"/>
    <property type="match status" value="1"/>
</dbReference>
<evidence type="ECO:0000256" key="2">
    <source>
        <dbReference type="ARBA" id="ARBA00004170"/>
    </source>
</evidence>
<dbReference type="InterPro" id="IPR001932">
    <property type="entry name" value="PPM-type_phosphatase-like_dom"/>
</dbReference>
<dbReference type="Proteomes" id="UP001516023">
    <property type="component" value="Unassembled WGS sequence"/>
</dbReference>
<evidence type="ECO:0000256" key="8">
    <source>
        <dbReference type="ARBA" id="ARBA00022912"/>
    </source>
</evidence>
<accession>A0ABD3QMN7</accession>
<comment type="cofactor">
    <cofactor evidence="1">
        <name>Mn(2+)</name>
        <dbReference type="ChEBI" id="CHEBI:29035"/>
    </cofactor>
</comment>
<evidence type="ECO:0000256" key="11">
    <source>
        <dbReference type="ARBA" id="ARBA00048336"/>
    </source>
</evidence>
<dbReference type="GO" id="GO:0046872">
    <property type="term" value="F:metal ion binding"/>
    <property type="evidence" value="ECO:0007669"/>
    <property type="project" value="UniProtKB-KW"/>
</dbReference>
<evidence type="ECO:0000256" key="7">
    <source>
        <dbReference type="ARBA" id="ARBA00022842"/>
    </source>
</evidence>
<evidence type="ECO:0000256" key="9">
    <source>
        <dbReference type="ARBA" id="ARBA00023211"/>
    </source>
</evidence>
<dbReference type="GO" id="GO:0004722">
    <property type="term" value="F:protein serine/threonine phosphatase activity"/>
    <property type="evidence" value="ECO:0007669"/>
    <property type="project" value="UniProtKB-EC"/>
</dbReference>
<dbReference type="PANTHER" id="PTHR13832">
    <property type="entry name" value="PROTEIN PHOSPHATASE 2C"/>
    <property type="match status" value="1"/>
</dbReference>
<comment type="caution">
    <text evidence="14">The sequence shown here is derived from an EMBL/GenBank/DDBJ whole genome shotgun (WGS) entry which is preliminary data.</text>
</comment>
<evidence type="ECO:0000256" key="1">
    <source>
        <dbReference type="ARBA" id="ARBA00001936"/>
    </source>
</evidence>
<dbReference type="EMBL" id="JABMIG020000027">
    <property type="protein sequence ID" value="KAL3801382.1"/>
    <property type="molecule type" value="Genomic_DNA"/>
</dbReference>
<keyword evidence="6 12" id="KW-0378">Hydrolase</keyword>
<evidence type="ECO:0000313" key="15">
    <source>
        <dbReference type="Proteomes" id="UP001516023"/>
    </source>
</evidence>
<keyword evidence="5" id="KW-0479">Metal-binding</keyword>
<keyword evidence="15" id="KW-1185">Reference proteome</keyword>
<evidence type="ECO:0000256" key="5">
    <source>
        <dbReference type="ARBA" id="ARBA00022723"/>
    </source>
</evidence>
<comment type="subcellular location">
    <subcellularLocation>
        <location evidence="2">Membrane</location>
        <topology evidence="2">Peripheral membrane protein</topology>
    </subcellularLocation>
</comment>
<keyword evidence="8 12" id="KW-0904">Protein phosphatase</keyword>
<dbReference type="AlphaFoldDB" id="A0ABD3QMN7"/>
<evidence type="ECO:0000256" key="10">
    <source>
        <dbReference type="ARBA" id="ARBA00047761"/>
    </source>
</evidence>
<organism evidence="14 15">
    <name type="scientific">Cyclotella cryptica</name>
    <dbReference type="NCBI Taxonomy" id="29204"/>
    <lineage>
        <taxon>Eukaryota</taxon>
        <taxon>Sar</taxon>
        <taxon>Stramenopiles</taxon>
        <taxon>Ochrophyta</taxon>
        <taxon>Bacillariophyta</taxon>
        <taxon>Coscinodiscophyceae</taxon>
        <taxon>Thalassiosirophycidae</taxon>
        <taxon>Stephanodiscales</taxon>
        <taxon>Stephanodiscaceae</taxon>
        <taxon>Cyclotella</taxon>
    </lineage>
</organism>
<dbReference type="SMART" id="SM00332">
    <property type="entry name" value="PP2Cc"/>
    <property type="match status" value="1"/>
</dbReference>
<sequence>MSGELATTKKTFSGSLTSGATSQDGDNTVHFAISSMRGRRRTQEDTFIIETELKVFNSKQNNPLPGHSLFAVFDGHGTSFASEYASKHFVSIFCKQKSFAEYHDRFLDESKQRNNLHKSKDMNKFSIKSGLVPTSNKELIMLLEDAMKKTILDLDAGLLQELNTKKTHNHDNSDSDTDFDDSDAGTTVIIVALTPDYILCANLGDSRAILQQGRQNGTNNKTTDVICLSTDHKPINTEEEERIRKAGGVVLGGKIEARLAVSRGMGDFAFKHTPSVLHAAIRSQDDDFPMIDDYVQPEDQMVSSVPEITSIPRDDDRYRFLILGSDGIWDVFSSEKCADLISMIFGEGEQSVALVCEELLDQCYAKGSLDNMTAILIKFASQKVGRGGGVMRRRKQRKK</sequence>
<evidence type="ECO:0000256" key="3">
    <source>
        <dbReference type="ARBA" id="ARBA00006702"/>
    </source>
</evidence>
<evidence type="ECO:0000256" key="6">
    <source>
        <dbReference type="ARBA" id="ARBA00022801"/>
    </source>
</evidence>